<dbReference type="PANTHER" id="PTHR24020:SF86">
    <property type="entry name" value="COLLAGEN, TYPE VI, ALPHA 4"/>
    <property type="match status" value="1"/>
</dbReference>
<dbReference type="Ensembl" id="ENSTMTT00000032053.1">
    <property type="protein sequence ID" value="ENSTMTP00000030928.1"/>
    <property type="gene ID" value="ENSTMTG00000022271.1"/>
</dbReference>
<protein>
    <recommendedName>
        <fullName evidence="1">VWFA domain-containing protein</fullName>
    </recommendedName>
</protein>
<dbReference type="CDD" id="cd01450">
    <property type="entry name" value="vWFA_subfamily_ECM"/>
    <property type="match status" value="3"/>
</dbReference>
<dbReference type="GeneTree" id="ENSGT00940000163168"/>
<dbReference type="PANTHER" id="PTHR24020">
    <property type="entry name" value="COLLAGEN ALPHA"/>
    <property type="match status" value="1"/>
</dbReference>
<dbReference type="InterPro" id="IPR002035">
    <property type="entry name" value="VWF_A"/>
</dbReference>
<accession>A0A674KDA6</accession>
<dbReference type="GO" id="GO:0005589">
    <property type="term" value="C:collagen type VI trimer"/>
    <property type="evidence" value="ECO:0007669"/>
    <property type="project" value="UniProtKB-ARBA"/>
</dbReference>
<dbReference type="Pfam" id="PF00092">
    <property type="entry name" value="VWA"/>
    <property type="match status" value="8"/>
</dbReference>
<evidence type="ECO:0000313" key="3">
    <source>
        <dbReference type="Proteomes" id="UP000472274"/>
    </source>
</evidence>
<dbReference type="PRINTS" id="PR00453">
    <property type="entry name" value="VWFADOMAIN"/>
</dbReference>
<reference evidence="2" key="1">
    <citation type="submission" date="2025-08" db="UniProtKB">
        <authorList>
            <consortium name="Ensembl"/>
        </authorList>
    </citation>
    <scope>IDENTIFICATION</scope>
</reference>
<feature type="domain" description="VWFA" evidence="1">
    <location>
        <begin position="789"/>
        <end position="965"/>
    </location>
</feature>
<dbReference type="InterPro" id="IPR050525">
    <property type="entry name" value="ECM_Assembly_Org"/>
</dbReference>
<feature type="domain" description="VWFA" evidence="1">
    <location>
        <begin position="23"/>
        <end position="195"/>
    </location>
</feature>
<feature type="domain" description="VWFA" evidence="1">
    <location>
        <begin position="1672"/>
        <end position="1865"/>
    </location>
</feature>
<feature type="domain" description="VWFA" evidence="1">
    <location>
        <begin position="419"/>
        <end position="590"/>
    </location>
</feature>
<feature type="domain" description="VWFA" evidence="1">
    <location>
        <begin position="602"/>
        <end position="775"/>
    </location>
</feature>
<dbReference type="Proteomes" id="UP000472274">
    <property type="component" value="Unplaced"/>
</dbReference>
<reference evidence="2" key="2">
    <citation type="submission" date="2025-09" db="UniProtKB">
        <authorList>
            <consortium name="Ensembl"/>
        </authorList>
    </citation>
    <scope>IDENTIFICATION</scope>
</reference>
<name>A0A674KDA6_9SAUR</name>
<dbReference type="Gene3D" id="3.40.50.410">
    <property type="entry name" value="von Willebrand factor, type A domain"/>
    <property type="match status" value="8"/>
</dbReference>
<dbReference type="SUPFAM" id="SSF53300">
    <property type="entry name" value="vWA-like"/>
    <property type="match status" value="9"/>
</dbReference>
<dbReference type="PROSITE" id="PS50234">
    <property type="entry name" value="VWFA"/>
    <property type="match status" value="8"/>
</dbReference>
<proteinExistence type="predicted"/>
<dbReference type="CDD" id="cd01472">
    <property type="entry name" value="vWA_collagen"/>
    <property type="match status" value="1"/>
</dbReference>
<dbReference type="GO" id="GO:0007155">
    <property type="term" value="P:cell adhesion"/>
    <property type="evidence" value="ECO:0007669"/>
    <property type="project" value="UniProtKB-KW"/>
</dbReference>
<organism evidence="2 3">
    <name type="scientific">Terrapene triunguis</name>
    <name type="common">Three-toed box turtle</name>
    <dbReference type="NCBI Taxonomy" id="2587831"/>
    <lineage>
        <taxon>Eukaryota</taxon>
        <taxon>Metazoa</taxon>
        <taxon>Chordata</taxon>
        <taxon>Craniata</taxon>
        <taxon>Vertebrata</taxon>
        <taxon>Euteleostomi</taxon>
        <taxon>Archelosauria</taxon>
        <taxon>Testudinata</taxon>
        <taxon>Testudines</taxon>
        <taxon>Cryptodira</taxon>
        <taxon>Durocryptodira</taxon>
        <taxon>Testudinoidea</taxon>
        <taxon>Emydidae</taxon>
        <taxon>Terrapene</taxon>
    </lineage>
</organism>
<sequence>MPPLSLICHTFSFSSAFTKHYADIVFLVDSSVNMGSSSFEQIKNFIYQIVNQLDVGIDKYRVGLAQYSREGHVEFLLNTYKSKEDVLTHIQGRVTFLGGPLQTGSALEFLHKVFFKEEVGSRISQGTPQFAVVITSAKSKDDVAEAAEELKEIGVKVISVGVQNSDREEMEVIATSPLVYQVNGGQSISQLHQDITNVLEAPVQQQYDSALDAKVPAVCSSASVADIVFLVDESSRIGLRNFQLTRTFLLKIVNALDIGPNNIRVGLVLYSDEPRLEFTLDTFEDKSDILNYLKKLPYRGGRTYTGAAIDFLRKKVFTQEAGSRKNQGVQQLAVVITDGQSFDDFVEPSSKLRHHGVAVYAVGTKNISESSQLDKIASYPSRKHVTNLESFLHTAVIERYFTFPFVSSQLGCVDTEEADIYFLIDGSGSIYPNDFQDMKVFMNEMISMFQVSANGVRFGVVQYESTPQTEFMISQYNSVKQLKEAVRDIQQLGGGTNTGDALRYMKSLFAKAARDSVPKLLIVITDGESQDQVTKAAEELRQEGIVIYAIGVKNAVKKELKDIAGTEDRMFFVNDFDSLKLIKHDIVQDICSPDACKNMKADIILLVDSSESIRPVDFQKMKDFMQLIVNRSDIGADKVQIGLLQFSSEPQEEFQLNRYGSKADLRRAISGIRQIKSGTMTGKALTFASSYFDEPKGGRPRVKQYLIVITDGEAQDVVREPAETIRGKGITIYAIGVLHANNSQLVDIAGSQDKVFFEDNFDSLTFLEKEILFEICNPEDSCKRTEVADIIFVVHGSRNVTDLQFQGIQRIMEAVVNDSLVGKDNVQFGAVVYSTNPQDHFSLNTYSAKSQVREAISNLTPMPGLTFTARALNFARERFGMAYGGRTSSLSVTRILVLITDQPTSPSDRPNLPAAAKSLKQDGIHVFAVGVDEASRTELEEIVGERERLFFVQSYNELESLHKNLTHTVCDEAKPACGNQQADLIFLIDGSLSISARNFSAMKTFTKEIVDSFIIAQDKVQVGVVQYSKDPQKEIYLNEFHSDTAIKERIDSIVQLKTSTFTGKGLRFVKSFFETAKGGRKKQGVLQSLVVITNGQSNDVVDEAAIALRNDGIHVFAIGLGIPNSFELLRIAGDARRVYVLENFEVLKTIERRINNTSGDCNIDVSVGIDISRRMKSISALNEKQKLQKYLPKLLHRMESLTKISCTVESQINIRFKYQVFAQNGQSLFDSDFEAYDEEILQKFLVVQTIVDTYLNADFLESFWEKSLRLVLLVFTDGLDDTIEMLRTTADSLRIKGLDALLMVGLENMQDLNELQEIEFGRGFGYKQPLTSISRIVLQEMVAERKCCNVLAKCVGEHGFRGVTGPPGRKVSLQKCLLGERGRMGFNGTQGEGGCPGIRGPKASVRSILYPPPFIFTFHIPILHLEEFPSVHSLRTSLYKVSSLDCRNYDNIGLWIPFHTVRLFQGTAKCPVYPTELVFALDMSEDVTLAAFERMRDIVISLLRVIKLSESNCPTGARISIVSYNTNTRYLIRFSEFQRHNLLLEAVQRIPLERSSGRRNIGAAMRFIARNVFKRVRQGVLVRKVAIFFTSGPSQDATSINTAVLEFGALDITPVVIAFSEVPNVRRAFSVSWLPTANGKSHLQFNASCLDKCKPDTNCEVTVPPPVMVNMDITYVMDSSDSIDSDEFERAKDFVSTMLDHFVITSQPRGSDEGARVALVQQAPRSFISNRNTSPVNKEFDLITYSGKNLMKRHIQESAHQLEGPSAIGHALQWTIDNIFFKAPNPRQHRVIFTILGSKTSSWDRQKLREVSLKAKCQGFIMFTLALGNDITSSELTELSSFPAEQHLVQLGRVLKLEMAYAQKFSRASYQASDTRVYVSGPHLTTFPLFLSFYGEDVYPLSQKSIMHGLRITQWAKHCYVVTLFYHP</sequence>
<feature type="domain" description="VWFA" evidence="1">
    <location>
        <begin position="226"/>
        <end position="410"/>
    </location>
</feature>
<evidence type="ECO:0000259" key="1">
    <source>
        <dbReference type="PROSITE" id="PS50234"/>
    </source>
</evidence>
<dbReference type="InterPro" id="IPR036465">
    <property type="entry name" value="vWFA_dom_sf"/>
</dbReference>
<feature type="domain" description="VWFA" evidence="1">
    <location>
        <begin position="983"/>
        <end position="1154"/>
    </location>
</feature>
<keyword evidence="3" id="KW-1185">Reference proteome</keyword>
<dbReference type="SMART" id="SM00327">
    <property type="entry name" value="VWA"/>
    <property type="match status" value="8"/>
</dbReference>
<feature type="domain" description="VWFA" evidence="1">
    <location>
        <begin position="1476"/>
        <end position="1621"/>
    </location>
</feature>
<evidence type="ECO:0000313" key="2">
    <source>
        <dbReference type="Ensembl" id="ENSTMTP00000030928.1"/>
    </source>
</evidence>